<dbReference type="Pfam" id="PF17265">
    <property type="entry name" value="DUF5331"/>
    <property type="match status" value="1"/>
</dbReference>
<feature type="region of interest" description="Disordered" evidence="1">
    <location>
        <begin position="215"/>
        <end position="245"/>
    </location>
</feature>
<evidence type="ECO:0000256" key="1">
    <source>
        <dbReference type="SAM" id="MobiDB-lite"/>
    </source>
</evidence>
<feature type="compositionally biased region" description="Polar residues" evidence="1">
    <location>
        <begin position="100"/>
        <end position="115"/>
    </location>
</feature>
<dbReference type="AlphaFoldDB" id="A0AA43GWP3"/>
<protein>
    <submittedName>
        <fullName evidence="2">DUF5331 domain-containing protein</fullName>
    </submittedName>
</protein>
<name>A0AA43GWP3_9CYAN</name>
<feature type="compositionally biased region" description="Polar residues" evidence="1">
    <location>
        <begin position="215"/>
        <end position="226"/>
    </location>
</feature>
<dbReference type="Proteomes" id="UP001159370">
    <property type="component" value="Unassembled WGS sequence"/>
</dbReference>
<dbReference type="EMBL" id="JANQDL010000020">
    <property type="protein sequence ID" value="MDH6062597.1"/>
    <property type="molecule type" value="Genomic_DNA"/>
</dbReference>
<dbReference type="RefSeq" id="WP_280650183.1">
    <property type="nucleotide sequence ID" value="NZ_JANQDL010000020.1"/>
</dbReference>
<comment type="caution">
    <text evidence="2">The sequence shown here is derived from an EMBL/GenBank/DDBJ whole genome shotgun (WGS) entry which is preliminary data.</text>
</comment>
<proteinExistence type="predicted"/>
<accession>A0AA43GWP3</accession>
<gene>
    <name evidence="2" type="ORF">NWP23_02070</name>
</gene>
<dbReference type="InterPro" id="IPR020346">
    <property type="entry name" value="Uncharacterised_15.3kDa"/>
</dbReference>
<evidence type="ECO:0000313" key="3">
    <source>
        <dbReference type="Proteomes" id="UP001159370"/>
    </source>
</evidence>
<feature type="compositionally biased region" description="Pro residues" evidence="1">
    <location>
        <begin position="229"/>
        <end position="240"/>
    </location>
</feature>
<organism evidence="2 3">
    <name type="scientific">Umezakia ovalisporum FSS-62</name>
    <dbReference type="NCBI Taxonomy" id="2971776"/>
    <lineage>
        <taxon>Bacteria</taxon>
        <taxon>Bacillati</taxon>
        <taxon>Cyanobacteriota</taxon>
        <taxon>Cyanophyceae</taxon>
        <taxon>Nostocales</taxon>
        <taxon>Nodulariaceae</taxon>
        <taxon>Umezakia</taxon>
    </lineage>
</organism>
<feature type="region of interest" description="Disordered" evidence="1">
    <location>
        <begin position="98"/>
        <end position="117"/>
    </location>
</feature>
<sequence length="348" mass="39161">MNIHQLRQSVKTKWLRYYKQNRSWLVKIRVWGTYNGLRRPSSGFILATLSVLEPQFDQLISFVLDLNDNPDEIVSALGLNFNPDQELTLTQSEYSTTTTDVESQSLHEQSTQSKTPPLVAVASQISDAKTLHCEKLYTELPHSNKTLSSSPKKSGSIDKHNLIPLLPVTTHIPPCSYPKTFTFHASESHQPLFPHTRNSKNIPRQKVPSSVALATQVASRPSTKMSHSPKPPSALPPQHEPSPLANTINMRKAKNIPAPKPRDWRFYHLPIKFWSLLLQTNCLTGILFLCQCLKSPFPGNDNIGKISPQGKDSYRQLQPLTTKNGSSLASWVDEFCQGREYDPETNSL</sequence>
<reference evidence="2 3" key="1">
    <citation type="journal article" date="2023" name="J. Phycol.">
        <title>Chrysosporum ovalisporum is synonymous with the true-branching cyanobacterium Umezakia natans (Nostocales/Aphanizomenonaceae).</title>
        <authorList>
            <person name="McGregor G.B."/>
            <person name="Sendall B.C."/>
            <person name="Niiyama Y."/>
            <person name="Tuji A."/>
            <person name="Willis A."/>
        </authorList>
    </citation>
    <scope>NUCLEOTIDE SEQUENCE [LARGE SCALE GENOMIC DNA]</scope>
    <source>
        <strain evidence="2 3">FSS-62</strain>
    </source>
</reference>
<evidence type="ECO:0000313" key="2">
    <source>
        <dbReference type="EMBL" id="MDH6062597.1"/>
    </source>
</evidence>
<dbReference type="GeneID" id="83686766"/>